<dbReference type="Proteomes" id="UP001501469">
    <property type="component" value="Unassembled WGS sequence"/>
</dbReference>
<sequence length="140" mass="15434">MRKLSTILLVDDNEITNFLHERLFERCNVFDQVLMAANGAKALDVLARQRDQFGSANPVLVLLDLNMPVMNGFQFLEAFRALPPAHQQGVVVVVLTSSENVQDFDRASALPIAGLLDKPLDQAKIDTLLQLYSGLPTAAE</sequence>
<keyword evidence="1" id="KW-0597">Phosphoprotein</keyword>
<dbReference type="InterPro" id="IPR001789">
    <property type="entry name" value="Sig_transdc_resp-reg_receiver"/>
</dbReference>
<dbReference type="RefSeq" id="WP_345054323.1">
    <property type="nucleotide sequence ID" value="NZ_BAABDK010000017.1"/>
</dbReference>
<dbReference type="SMART" id="SM00448">
    <property type="entry name" value="REC"/>
    <property type="match status" value="1"/>
</dbReference>
<dbReference type="Pfam" id="PF00072">
    <property type="entry name" value="Response_reg"/>
    <property type="match status" value="1"/>
</dbReference>
<keyword evidence="4" id="KW-1185">Reference proteome</keyword>
<name>A0ABP7U7G2_9BACT</name>
<feature type="domain" description="Response regulatory" evidence="2">
    <location>
        <begin position="6"/>
        <end position="133"/>
    </location>
</feature>
<dbReference type="PROSITE" id="PS50110">
    <property type="entry name" value="RESPONSE_REGULATORY"/>
    <property type="match status" value="1"/>
</dbReference>
<dbReference type="SUPFAM" id="SSF52172">
    <property type="entry name" value="CheY-like"/>
    <property type="match status" value="1"/>
</dbReference>
<accession>A0ABP7U7G2</accession>
<evidence type="ECO:0000313" key="3">
    <source>
        <dbReference type="EMBL" id="GAA4037268.1"/>
    </source>
</evidence>
<protein>
    <submittedName>
        <fullName evidence="3">Response regulator</fullName>
    </submittedName>
</protein>
<evidence type="ECO:0000256" key="1">
    <source>
        <dbReference type="PROSITE-ProRule" id="PRU00169"/>
    </source>
</evidence>
<dbReference type="InterPro" id="IPR011006">
    <property type="entry name" value="CheY-like_superfamily"/>
</dbReference>
<gene>
    <name evidence="3" type="ORF">GCM10022409_22770</name>
</gene>
<evidence type="ECO:0000313" key="4">
    <source>
        <dbReference type="Proteomes" id="UP001501469"/>
    </source>
</evidence>
<dbReference type="PANTHER" id="PTHR44520">
    <property type="entry name" value="RESPONSE REGULATOR RCP1-RELATED"/>
    <property type="match status" value="1"/>
</dbReference>
<organism evidence="3 4">
    <name type="scientific">Hymenobacter glaciei</name>
    <dbReference type="NCBI Taxonomy" id="877209"/>
    <lineage>
        <taxon>Bacteria</taxon>
        <taxon>Pseudomonadati</taxon>
        <taxon>Bacteroidota</taxon>
        <taxon>Cytophagia</taxon>
        <taxon>Cytophagales</taxon>
        <taxon>Hymenobacteraceae</taxon>
        <taxon>Hymenobacter</taxon>
    </lineage>
</organism>
<dbReference type="Gene3D" id="3.40.50.2300">
    <property type="match status" value="1"/>
</dbReference>
<comment type="caution">
    <text evidence="3">The sequence shown here is derived from an EMBL/GenBank/DDBJ whole genome shotgun (WGS) entry which is preliminary data.</text>
</comment>
<proteinExistence type="predicted"/>
<evidence type="ECO:0000259" key="2">
    <source>
        <dbReference type="PROSITE" id="PS50110"/>
    </source>
</evidence>
<dbReference type="EMBL" id="BAABDK010000017">
    <property type="protein sequence ID" value="GAA4037268.1"/>
    <property type="molecule type" value="Genomic_DNA"/>
</dbReference>
<reference evidence="4" key="1">
    <citation type="journal article" date="2019" name="Int. J. Syst. Evol. Microbiol.">
        <title>The Global Catalogue of Microorganisms (GCM) 10K type strain sequencing project: providing services to taxonomists for standard genome sequencing and annotation.</title>
        <authorList>
            <consortium name="The Broad Institute Genomics Platform"/>
            <consortium name="The Broad Institute Genome Sequencing Center for Infectious Disease"/>
            <person name="Wu L."/>
            <person name="Ma J."/>
        </authorList>
    </citation>
    <scope>NUCLEOTIDE SEQUENCE [LARGE SCALE GENOMIC DNA]</scope>
    <source>
        <strain evidence="4">JCM 17225</strain>
    </source>
</reference>
<feature type="modified residue" description="4-aspartylphosphate" evidence="1">
    <location>
        <position position="64"/>
    </location>
</feature>
<dbReference type="PANTHER" id="PTHR44520:SF2">
    <property type="entry name" value="RESPONSE REGULATOR RCP1"/>
    <property type="match status" value="1"/>
</dbReference>
<dbReference type="InterPro" id="IPR052893">
    <property type="entry name" value="TCS_response_regulator"/>
</dbReference>